<reference evidence="1" key="1">
    <citation type="submission" date="2022-09" db="EMBL/GenBank/DDBJ databases">
        <title>Intensive care unit water sources are persistently colonized with multi-drug resistant bacteria and are the site of extensive horizontal gene transfer of antibiotic resistance genes.</title>
        <authorList>
            <person name="Diorio-Toth L."/>
        </authorList>
    </citation>
    <scope>NUCLEOTIDE SEQUENCE</scope>
    <source>
        <strain evidence="1">GD03918</strain>
    </source>
</reference>
<dbReference type="Proteomes" id="UP001159937">
    <property type="component" value="Unassembled WGS sequence"/>
</dbReference>
<evidence type="ECO:0000313" key="2">
    <source>
        <dbReference type="Proteomes" id="UP001159937"/>
    </source>
</evidence>
<name>A0AAJ1KP71_9ENTR</name>
<dbReference type="EMBL" id="JAOCBF010000003">
    <property type="protein sequence ID" value="MDH0961872.1"/>
    <property type="molecule type" value="Genomic_DNA"/>
</dbReference>
<dbReference type="RefSeq" id="WP_014837269.1">
    <property type="nucleotide sequence ID" value="NZ_CABGKF010000001.1"/>
</dbReference>
<proteinExistence type="predicted"/>
<accession>A0AAJ1KP71</accession>
<protein>
    <submittedName>
        <fullName evidence="1">Fimbrial protein</fullName>
    </submittedName>
</protein>
<comment type="caution">
    <text evidence="1">The sequence shown here is derived from an EMBL/GenBank/DDBJ whole genome shotgun (WGS) entry which is preliminary data.</text>
</comment>
<dbReference type="AlphaFoldDB" id="A0AAJ1KP71"/>
<evidence type="ECO:0000313" key="1">
    <source>
        <dbReference type="EMBL" id="MDH0961872.1"/>
    </source>
</evidence>
<organism evidence="1 2">
    <name type="scientific">Klebsiella michiganensis</name>
    <dbReference type="NCBI Taxonomy" id="1134687"/>
    <lineage>
        <taxon>Bacteria</taxon>
        <taxon>Pseudomonadati</taxon>
        <taxon>Pseudomonadota</taxon>
        <taxon>Gammaproteobacteria</taxon>
        <taxon>Enterobacterales</taxon>
        <taxon>Enterobacteriaceae</taxon>
        <taxon>Klebsiella/Raoultella group</taxon>
        <taxon>Klebsiella</taxon>
    </lineage>
</organism>
<sequence length="48" mass="5158">MNNPATLGCVNGSVIESHFLASLKWRTYAALTRIGAFNASANVDVTFK</sequence>
<gene>
    <name evidence="1" type="ORF">N5C89_03275</name>
</gene>